<sequence>MDAKGVFEILVREHAGMLRVYLRSAVHDAAAVDDLFQETMLTAWRLIDRFDSSRPFGPWLRGIAGKLVLAWRRQHATAPRLCDAAALEQLDARLSDVQRLPGDTLDEKLDALRRCVAALPDHYQATLDGRFRDQLSALEIAARLQLNLETVKKRLQRARALLLDCMLGKLAALEGGV</sequence>
<dbReference type="Pfam" id="PF08281">
    <property type="entry name" value="Sigma70_r4_2"/>
    <property type="match status" value="1"/>
</dbReference>
<evidence type="ECO:0000259" key="6">
    <source>
        <dbReference type="Pfam" id="PF08281"/>
    </source>
</evidence>
<feature type="domain" description="RNA polymerase sigma-70 region 2" evidence="5">
    <location>
        <begin position="10"/>
        <end position="75"/>
    </location>
</feature>
<dbReference type="InterPro" id="IPR014284">
    <property type="entry name" value="RNA_pol_sigma-70_dom"/>
</dbReference>
<dbReference type="InterPro" id="IPR013325">
    <property type="entry name" value="RNA_pol_sigma_r2"/>
</dbReference>
<dbReference type="GO" id="GO:0003677">
    <property type="term" value="F:DNA binding"/>
    <property type="evidence" value="ECO:0007669"/>
    <property type="project" value="InterPro"/>
</dbReference>
<evidence type="ECO:0000256" key="3">
    <source>
        <dbReference type="ARBA" id="ARBA00023082"/>
    </source>
</evidence>
<dbReference type="EMBL" id="CP036339">
    <property type="protein sequence ID" value="QDT71009.1"/>
    <property type="molecule type" value="Genomic_DNA"/>
</dbReference>
<dbReference type="InterPro" id="IPR039425">
    <property type="entry name" value="RNA_pol_sigma-70-like"/>
</dbReference>
<dbReference type="GO" id="GO:0016987">
    <property type="term" value="F:sigma factor activity"/>
    <property type="evidence" value="ECO:0007669"/>
    <property type="project" value="UniProtKB-KW"/>
</dbReference>
<proteinExistence type="inferred from homology"/>
<protein>
    <submittedName>
        <fullName evidence="7">ECF RNA polymerase sigma factor SigW</fullName>
    </submittedName>
</protein>
<keyword evidence="2" id="KW-0805">Transcription regulation</keyword>
<dbReference type="InterPro" id="IPR036388">
    <property type="entry name" value="WH-like_DNA-bd_sf"/>
</dbReference>
<dbReference type="GO" id="GO:0006352">
    <property type="term" value="P:DNA-templated transcription initiation"/>
    <property type="evidence" value="ECO:0007669"/>
    <property type="project" value="InterPro"/>
</dbReference>
<reference evidence="7 8" key="1">
    <citation type="submission" date="2019-02" db="EMBL/GenBank/DDBJ databases">
        <title>Deep-cultivation of Planctomycetes and their phenomic and genomic characterization uncovers novel biology.</title>
        <authorList>
            <person name="Wiegand S."/>
            <person name="Jogler M."/>
            <person name="Boedeker C."/>
            <person name="Pinto D."/>
            <person name="Vollmers J."/>
            <person name="Rivas-Marin E."/>
            <person name="Kohn T."/>
            <person name="Peeters S.H."/>
            <person name="Heuer A."/>
            <person name="Rast P."/>
            <person name="Oberbeckmann S."/>
            <person name="Bunk B."/>
            <person name="Jeske O."/>
            <person name="Meyerdierks A."/>
            <person name="Storesund J.E."/>
            <person name="Kallscheuer N."/>
            <person name="Luecker S."/>
            <person name="Lage O.M."/>
            <person name="Pohl T."/>
            <person name="Merkel B.J."/>
            <person name="Hornburger P."/>
            <person name="Mueller R.-W."/>
            <person name="Bruemmer F."/>
            <person name="Labrenz M."/>
            <person name="Spormann A.M."/>
            <person name="Op den Camp H."/>
            <person name="Overmann J."/>
            <person name="Amann R."/>
            <person name="Jetten M.S.M."/>
            <person name="Mascher T."/>
            <person name="Medema M.H."/>
            <person name="Devos D.P."/>
            <person name="Kaster A.-K."/>
            <person name="Ovreas L."/>
            <person name="Rohde M."/>
            <person name="Galperin M.Y."/>
            <person name="Jogler C."/>
        </authorList>
    </citation>
    <scope>NUCLEOTIDE SEQUENCE [LARGE SCALE GENOMIC DNA]</scope>
    <source>
        <strain evidence="7 8">I41</strain>
    </source>
</reference>
<evidence type="ECO:0000256" key="4">
    <source>
        <dbReference type="ARBA" id="ARBA00023163"/>
    </source>
</evidence>
<dbReference type="Gene3D" id="1.10.1740.10">
    <property type="match status" value="1"/>
</dbReference>
<feature type="domain" description="RNA polymerase sigma factor 70 region 4 type 2" evidence="6">
    <location>
        <begin position="110"/>
        <end position="162"/>
    </location>
</feature>
<evidence type="ECO:0000313" key="8">
    <source>
        <dbReference type="Proteomes" id="UP000317909"/>
    </source>
</evidence>
<dbReference type="OrthoDB" id="9797134at2"/>
<dbReference type="InterPro" id="IPR013324">
    <property type="entry name" value="RNA_pol_sigma_r3/r4-like"/>
</dbReference>
<name>A0A517TRL5_9BACT</name>
<dbReference type="KEGG" id="llh:I41_01640"/>
<dbReference type="AlphaFoldDB" id="A0A517TRL5"/>
<dbReference type="PANTHER" id="PTHR43133:SF51">
    <property type="entry name" value="RNA POLYMERASE SIGMA FACTOR"/>
    <property type="match status" value="1"/>
</dbReference>
<evidence type="ECO:0000259" key="5">
    <source>
        <dbReference type="Pfam" id="PF04542"/>
    </source>
</evidence>
<evidence type="ECO:0000256" key="2">
    <source>
        <dbReference type="ARBA" id="ARBA00023015"/>
    </source>
</evidence>
<accession>A0A517TRL5</accession>
<dbReference type="NCBIfam" id="TIGR02937">
    <property type="entry name" value="sigma70-ECF"/>
    <property type="match status" value="1"/>
</dbReference>
<keyword evidence="4" id="KW-0804">Transcription</keyword>
<organism evidence="7 8">
    <name type="scientific">Lacipirellula limnantheis</name>
    <dbReference type="NCBI Taxonomy" id="2528024"/>
    <lineage>
        <taxon>Bacteria</taxon>
        <taxon>Pseudomonadati</taxon>
        <taxon>Planctomycetota</taxon>
        <taxon>Planctomycetia</taxon>
        <taxon>Pirellulales</taxon>
        <taxon>Lacipirellulaceae</taxon>
        <taxon>Lacipirellula</taxon>
    </lineage>
</organism>
<dbReference type="SUPFAM" id="SSF88659">
    <property type="entry name" value="Sigma3 and sigma4 domains of RNA polymerase sigma factors"/>
    <property type="match status" value="1"/>
</dbReference>
<gene>
    <name evidence="7" type="primary">sigW_1</name>
    <name evidence="7" type="ORF">I41_01640</name>
</gene>
<evidence type="ECO:0000313" key="7">
    <source>
        <dbReference type="EMBL" id="QDT71009.1"/>
    </source>
</evidence>
<dbReference type="Gene3D" id="1.10.10.10">
    <property type="entry name" value="Winged helix-like DNA-binding domain superfamily/Winged helix DNA-binding domain"/>
    <property type="match status" value="1"/>
</dbReference>
<dbReference type="SUPFAM" id="SSF88946">
    <property type="entry name" value="Sigma2 domain of RNA polymerase sigma factors"/>
    <property type="match status" value="1"/>
</dbReference>
<dbReference type="InterPro" id="IPR013249">
    <property type="entry name" value="RNA_pol_sigma70_r4_t2"/>
</dbReference>
<dbReference type="RefSeq" id="WP_145430036.1">
    <property type="nucleotide sequence ID" value="NZ_CP036339.1"/>
</dbReference>
<evidence type="ECO:0000256" key="1">
    <source>
        <dbReference type="ARBA" id="ARBA00010641"/>
    </source>
</evidence>
<comment type="similarity">
    <text evidence="1">Belongs to the sigma-70 factor family. ECF subfamily.</text>
</comment>
<keyword evidence="3" id="KW-0731">Sigma factor</keyword>
<dbReference type="PANTHER" id="PTHR43133">
    <property type="entry name" value="RNA POLYMERASE ECF-TYPE SIGMA FACTO"/>
    <property type="match status" value="1"/>
</dbReference>
<dbReference type="Proteomes" id="UP000317909">
    <property type="component" value="Chromosome"/>
</dbReference>
<keyword evidence="8" id="KW-1185">Reference proteome</keyword>
<dbReference type="InterPro" id="IPR007627">
    <property type="entry name" value="RNA_pol_sigma70_r2"/>
</dbReference>
<dbReference type="Pfam" id="PF04542">
    <property type="entry name" value="Sigma70_r2"/>
    <property type="match status" value="1"/>
</dbReference>